<feature type="transmembrane region" description="Helical" evidence="7">
    <location>
        <begin position="197"/>
        <end position="220"/>
    </location>
</feature>
<dbReference type="EMBL" id="JASKHM010000007">
    <property type="protein sequence ID" value="MEQ4483571.1"/>
    <property type="molecule type" value="Genomic_DNA"/>
</dbReference>
<keyword evidence="5 7" id="KW-1133">Transmembrane helix</keyword>
<feature type="transmembrane region" description="Helical" evidence="7">
    <location>
        <begin position="12"/>
        <end position="37"/>
    </location>
</feature>
<name>A0ABV1KUA3_9BACL</name>
<evidence type="ECO:0000256" key="5">
    <source>
        <dbReference type="ARBA" id="ARBA00022989"/>
    </source>
</evidence>
<gene>
    <name evidence="9" type="ORF">QJS35_14345</name>
</gene>
<evidence type="ECO:0000256" key="3">
    <source>
        <dbReference type="ARBA" id="ARBA00022475"/>
    </source>
</evidence>
<reference evidence="9 10" key="1">
    <citation type="journal article" date="2023" name="Genome Announc.">
        <title>Pan-Genome Analyses of the Genus Cohnella and Proposal of the Novel Species Cohnella silvisoli sp. nov., Isolated from Forest Soil.</title>
        <authorList>
            <person name="Wang C."/>
            <person name="Mao L."/>
            <person name="Bao G."/>
            <person name="Zhu H."/>
        </authorList>
    </citation>
    <scope>NUCLEOTIDE SEQUENCE [LARGE SCALE GENOMIC DNA]</scope>
    <source>
        <strain evidence="9 10">NL03-T5-1</strain>
    </source>
</reference>
<keyword evidence="4 7" id="KW-0812">Transmembrane</keyword>
<comment type="subcellular location">
    <subcellularLocation>
        <location evidence="1 7">Cell membrane</location>
        <topology evidence="1 7">Multi-pass membrane protein</topology>
    </subcellularLocation>
</comment>
<feature type="transmembrane region" description="Helical" evidence="7">
    <location>
        <begin position="112"/>
        <end position="132"/>
    </location>
</feature>
<dbReference type="Proteomes" id="UP001493487">
    <property type="component" value="Unassembled WGS sequence"/>
</dbReference>
<sequence length="294" mass="32858">MKEYSTPGRKLFVIFNAILLSAIALACMLPIVNLLAISFSSSEFAASNAVKLWPKGFTLKAYQFVADKPEFLRSFVVSAKVVAIGTFINLLLALPTSYVLSRSEERFKWRNVYAWYFVLTMLFNGGLIPGYLTVKEVGLLNSIFALILPGAVQVFSIILLMNFFRSLPKEIDEAALVDGAGHWTNLLKIYAPLSKPALATITLFAIVGHWNSWFDGIIFMNNPMNYPLQSYLQTVIIKPDYQIIASSNINLLSLVNEQTSRAAQIFLATLPILLVYPFFQRYFIKGLVMGSVKG</sequence>
<comment type="similarity">
    <text evidence="7">Belongs to the binding-protein-dependent transport system permease family.</text>
</comment>
<feature type="transmembrane region" description="Helical" evidence="7">
    <location>
        <begin position="262"/>
        <end position="279"/>
    </location>
</feature>
<keyword evidence="2 7" id="KW-0813">Transport</keyword>
<proteinExistence type="inferred from homology"/>
<dbReference type="PANTHER" id="PTHR43744">
    <property type="entry name" value="ABC TRANSPORTER PERMEASE PROTEIN MG189-RELATED-RELATED"/>
    <property type="match status" value="1"/>
</dbReference>
<feature type="transmembrane region" description="Helical" evidence="7">
    <location>
        <begin position="81"/>
        <end position="100"/>
    </location>
</feature>
<keyword evidence="3" id="KW-1003">Cell membrane</keyword>
<dbReference type="CDD" id="cd06261">
    <property type="entry name" value="TM_PBP2"/>
    <property type="match status" value="1"/>
</dbReference>
<comment type="caution">
    <text evidence="9">The sequence shown here is derived from an EMBL/GenBank/DDBJ whole genome shotgun (WGS) entry which is preliminary data.</text>
</comment>
<protein>
    <submittedName>
        <fullName evidence="9">Carbohydrate ABC transporter permease</fullName>
    </submittedName>
</protein>
<evidence type="ECO:0000256" key="1">
    <source>
        <dbReference type="ARBA" id="ARBA00004651"/>
    </source>
</evidence>
<dbReference type="PROSITE" id="PS50928">
    <property type="entry name" value="ABC_TM1"/>
    <property type="match status" value="1"/>
</dbReference>
<evidence type="ECO:0000313" key="9">
    <source>
        <dbReference type="EMBL" id="MEQ4483571.1"/>
    </source>
</evidence>
<evidence type="ECO:0000256" key="7">
    <source>
        <dbReference type="RuleBase" id="RU363032"/>
    </source>
</evidence>
<feature type="transmembrane region" description="Helical" evidence="7">
    <location>
        <begin position="138"/>
        <end position="161"/>
    </location>
</feature>
<evidence type="ECO:0000313" key="10">
    <source>
        <dbReference type="Proteomes" id="UP001493487"/>
    </source>
</evidence>
<dbReference type="InterPro" id="IPR000515">
    <property type="entry name" value="MetI-like"/>
</dbReference>
<dbReference type="PROSITE" id="PS51257">
    <property type="entry name" value="PROKAR_LIPOPROTEIN"/>
    <property type="match status" value="1"/>
</dbReference>
<feature type="domain" description="ABC transmembrane type-1" evidence="8">
    <location>
        <begin position="75"/>
        <end position="276"/>
    </location>
</feature>
<evidence type="ECO:0000256" key="4">
    <source>
        <dbReference type="ARBA" id="ARBA00022692"/>
    </source>
</evidence>
<evidence type="ECO:0000259" key="8">
    <source>
        <dbReference type="PROSITE" id="PS50928"/>
    </source>
</evidence>
<keyword evidence="10" id="KW-1185">Reference proteome</keyword>
<dbReference type="PANTHER" id="PTHR43744:SF9">
    <property type="entry name" value="POLYGALACTURONAN_RHAMNOGALACTURONAN TRANSPORT SYSTEM PERMEASE PROTEIN YTCP"/>
    <property type="match status" value="1"/>
</dbReference>
<accession>A0ABV1KUA3</accession>
<dbReference type="Gene3D" id="1.10.3720.10">
    <property type="entry name" value="MetI-like"/>
    <property type="match status" value="1"/>
</dbReference>
<organism evidence="9 10">
    <name type="scientific">Cohnella silvisoli</name>
    <dbReference type="NCBI Taxonomy" id="2873699"/>
    <lineage>
        <taxon>Bacteria</taxon>
        <taxon>Bacillati</taxon>
        <taxon>Bacillota</taxon>
        <taxon>Bacilli</taxon>
        <taxon>Bacillales</taxon>
        <taxon>Paenibacillaceae</taxon>
        <taxon>Cohnella</taxon>
    </lineage>
</organism>
<dbReference type="Pfam" id="PF00528">
    <property type="entry name" value="BPD_transp_1"/>
    <property type="match status" value="1"/>
</dbReference>
<evidence type="ECO:0000256" key="6">
    <source>
        <dbReference type="ARBA" id="ARBA00023136"/>
    </source>
</evidence>
<dbReference type="RefSeq" id="WP_232185703.1">
    <property type="nucleotide sequence ID" value="NZ_JAIOAP010000006.1"/>
</dbReference>
<dbReference type="SUPFAM" id="SSF161098">
    <property type="entry name" value="MetI-like"/>
    <property type="match status" value="1"/>
</dbReference>
<evidence type="ECO:0000256" key="2">
    <source>
        <dbReference type="ARBA" id="ARBA00022448"/>
    </source>
</evidence>
<keyword evidence="6 7" id="KW-0472">Membrane</keyword>
<dbReference type="InterPro" id="IPR035906">
    <property type="entry name" value="MetI-like_sf"/>
</dbReference>